<sequence>MLTIIPENYSIKLKHITHIKNESNLNIIFTINGKNNTSTEPFYLIKRKLKKQGFLQVNNNTLVNTSFIDSNIKLGDKRSIRLFKDTYVNISRKRLHEIREVLN</sequence>
<dbReference type="RefSeq" id="WP_027472193.1">
    <property type="nucleotide sequence ID" value="NZ_BAMD01000080.1"/>
</dbReference>
<accession>W7Y3C0</accession>
<gene>
    <name evidence="2" type="ORF">JCM21142_104076</name>
</gene>
<dbReference type="AlphaFoldDB" id="W7Y3C0"/>
<protein>
    <submittedName>
        <fullName evidence="2">LytTr DNA-binding domain protein</fullName>
    </submittedName>
</protein>
<organism evidence="2 3">
    <name type="scientific">Saccharicrinis fermentans DSM 9555 = JCM 21142</name>
    <dbReference type="NCBI Taxonomy" id="869213"/>
    <lineage>
        <taxon>Bacteria</taxon>
        <taxon>Pseudomonadati</taxon>
        <taxon>Bacteroidota</taxon>
        <taxon>Bacteroidia</taxon>
        <taxon>Marinilabiliales</taxon>
        <taxon>Marinilabiliaceae</taxon>
        <taxon>Saccharicrinis</taxon>
    </lineage>
</organism>
<dbReference type="InterPro" id="IPR007492">
    <property type="entry name" value="LytTR_DNA-bd_dom"/>
</dbReference>
<proteinExistence type="predicted"/>
<dbReference type="EMBL" id="BAMD01000080">
    <property type="protein sequence ID" value="GAF05345.1"/>
    <property type="molecule type" value="Genomic_DNA"/>
</dbReference>
<dbReference type="Pfam" id="PF04397">
    <property type="entry name" value="LytTR"/>
    <property type="match status" value="1"/>
</dbReference>
<evidence type="ECO:0000313" key="2">
    <source>
        <dbReference type="EMBL" id="GAF05345.1"/>
    </source>
</evidence>
<keyword evidence="3" id="KW-1185">Reference proteome</keyword>
<feature type="domain" description="HTH LytTR-type" evidence="1">
    <location>
        <begin position="6"/>
        <end position="103"/>
    </location>
</feature>
<dbReference type="SMART" id="SM00850">
    <property type="entry name" value="LytTR"/>
    <property type="match status" value="1"/>
</dbReference>
<dbReference type="STRING" id="869213.GCA_000517085_02637"/>
<evidence type="ECO:0000313" key="3">
    <source>
        <dbReference type="Proteomes" id="UP000019402"/>
    </source>
</evidence>
<dbReference type="Proteomes" id="UP000019402">
    <property type="component" value="Unassembled WGS sequence"/>
</dbReference>
<dbReference type="GO" id="GO:0003677">
    <property type="term" value="F:DNA binding"/>
    <property type="evidence" value="ECO:0007669"/>
    <property type="project" value="UniProtKB-KW"/>
</dbReference>
<reference evidence="2 3" key="1">
    <citation type="journal article" date="2014" name="Genome Announc.">
        <title>Draft Genome Sequence of Cytophaga fermentans JCM 21142T, a Facultative Anaerobe Isolated from Marine Mud.</title>
        <authorList>
            <person name="Starns D."/>
            <person name="Oshima K."/>
            <person name="Suda W."/>
            <person name="Iino T."/>
            <person name="Yuki M."/>
            <person name="Inoue J."/>
            <person name="Kitamura K."/>
            <person name="Iida T."/>
            <person name="Darby A."/>
            <person name="Hattori M."/>
            <person name="Ohkuma M."/>
        </authorList>
    </citation>
    <scope>NUCLEOTIDE SEQUENCE [LARGE SCALE GENOMIC DNA]</scope>
    <source>
        <strain evidence="2 3">JCM 21142</strain>
    </source>
</reference>
<name>W7Y3C0_9BACT</name>
<evidence type="ECO:0000259" key="1">
    <source>
        <dbReference type="SMART" id="SM00850"/>
    </source>
</evidence>
<dbReference type="Gene3D" id="2.40.50.1020">
    <property type="entry name" value="LytTr DNA-binding domain"/>
    <property type="match status" value="1"/>
</dbReference>
<comment type="caution">
    <text evidence="2">The sequence shown here is derived from an EMBL/GenBank/DDBJ whole genome shotgun (WGS) entry which is preliminary data.</text>
</comment>
<keyword evidence="2" id="KW-0238">DNA-binding</keyword>